<keyword evidence="1" id="KW-0812">Transmembrane</keyword>
<comment type="caution">
    <text evidence="3">The sequence shown here is derived from an EMBL/GenBank/DDBJ whole genome shotgun (WGS) entry which is preliminary data.</text>
</comment>
<protein>
    <submittedName>
        <fullName evidence="3">Rhodanese-like domain-containing protein</fullName>
    </submittedName>
</protein>
<name>A0A2U2N312_9GAMM</name>
<dbReference type="OrthoDB" id="9808735at2"/>
<evidence type="ECO:0000313" key="4">
    <source>
        <dbReference type="Proteomes" id="UP000245474"/>
    </source>
</evidence>
<reference evidence="3 4" key="1">
    <citation type="submission" date="2018-05" db="EMBL/GenBank/DDBJ databases">
        <title>Spiribacter halobius sp. nov., a moderately halophilic bacterium isolated from marine solar saltern.</title>
        <authorList>
            <person name="Zheng W.-S."/>
            <person name="Lu D.-C."/>
            <person name="Du Z.-J."/>
        </authorList>
    </citation>
    <scope>NUCLEOTIDE SEQUENCE [LARGE SCALE GENOMIC DNA]</scope>
    <source>
        <strain evidence="3 4">E85</strain>
    </source>
</reference>
<accession>A0A2U2N312</accession>
<organism evidence="3 4">
    <name type="scientific">Sediminicurvatus halobius</name>
    <dbReference type="NCBI Taxonomy" id="2182432"/>
    <lineage>
        <taxon>Bacteria</taxon>
        <taxon>Pseudomonadati</taxon>
        <taxon>Pseudomonadota</taxon>
        <taxon>Gammaproteobacteria</taxon>
        <taxon>Chromatiales</taxon>
        <taxon>Ectothiorhodospiraceae</taxon>
        <taxon>Sediminicurvatus</taxon>
    </lineage>
</organism>
<dbReference type="RefSeq" id="WP_109678393.1">
    <property type="nucleotide sequence ID" value="NZ_CP086615.1"/>
</dbReference>
<gene>
    <name evidence="3" type="ORF">DEM34_08965</name>
</gene>
<dbReference type="SUPFAM" id="SSF52821">
    <property type="entry name" value="Rhodanese/Cell cycle control phosphatase"/>
    <property type="match status" value="1"/>
</dbReference>
<evidence type="ECO:0000256" key="1">
    <source>
        <dbReference type="SAM" id="Phobius"/>
    </source>
</evidence>
<dbReference type="PANTHER" id="PTHR43031">
    <property type="entry name" value="FAD-DEPENDENT OXIDOREDUCTASE"/>
    <property type="match status" value="1"/>
</dbReference>
<proteinExistence type="predicted"/>
<dbReference type="InterPro" id="IPR001763">
    <property type="entry name" value="Rhodanese-like_dom"/>
</dbReference>
<dbReference type="PROSITE" id="PS50206">
    <property type="entry name" value="RHODANESE_3"/>
    <property type="match status" value="1"/>
</dbReference>
<dbReference type="Gene3D" id="3.40.250.10">
    <property type="entry name" value="Rhodanese-like domain"/>
    <property type="match status" value="1"/>
</dbReference>
<dbReference type="Pfam" id="PF00581">
    <property type="entry name" value="Rhodanese"/>
    <property type="match status" value="1"/>
</dbReference>
<keyword evidence="1" id="KW-1133">Transmembrane helix</keyword>
<dbReference type="PANTHER" id="PTHR43031:SF18">
    <property type="entry name" value="RHODANESE-RELATED SULFURTRANSFERASES"/>
    <property type="match status" value="1"/>
</dbReference>
<dbReference type="InterPro" id="IPR050229">
    <property type="entry name" value="GlpE_sulfurtransferase"/>
</dbReference>
<keyword evidence="4" id="KW-1185">Reference proteome</keyword>
<dbReference type="SMART" id="SM00450">
    <property type="entry name" value="RHOD"/>
    <property type="match status" value="1"/>
</dbReference>
<dbReference type="EMBL" id="QFFI01000011">
    <property type="protein sequence ID" value="PWG63428.1"/>
    <property type="molecule type" value="Genomic_DNA"/>
</dbReference>
<dbReference type="InterPro" id="IPR036873">
    <property type="entry name" value="Rhodanese-like_dom_sf"/>
</dbReference>
<keyword evidence="1" id="KW-0472">Membrane</keyword>
<feature type="transmembrane region" description="Helical" evidence="1">
    <location>
        <begin position="12"/>
        <end position="31"/>
    </location>
</feature>
<evidence type="ECO:0000313" key="3">
    <source>
        <dbReference type="EMBL" id="PWG63428.1"/>
    </source>
</evidence>
<evidence type="ECO:0000259" key="2">
    <source>
        <dbReference type="PROSITE" id="PS50206"/>
    </source>
</evidence>
<feature type="domain" description="Rhodanese" evidence="2">
    <location>
        <begin position="50"/>
        <end position="140"/>
    </location>
</feature>
<dbReference type="AlphaFoldDB" id="A0A2U2N312"/>
<dbReference type="Proteomes" id="UP000245474">
    <property type="component" value="Unassembled WGS sequence"/>
</dbReference>
<dbReference type="CDD" id="cd00158">
    <property type="entry name" value="RHOD"/>
    <property type="match status" value="1"/>
</dbReference>
<sequence length="142" mass="15826">MERVVEFAGNHPLLMLALVATLAAIAANEFMQYRRSRDAVDADTATRLYNRDEAVFVDIRGENAYHSLRLPGAVNVPLEHLDKQAGRLDRFKGRALIVYCDSGRQSLRGVQALKAKGWEAVYQLKGGINAWRENSLPTEGRG</sequence>